<sequence length="250" mass="28648">MIFTPESTGARMALLAREKELMRLSDELARGRRFLPRHHIDKLYCFEGLDGTCTLSQLFGESSQLIVQHFMLGPGWEEGCPSCSFMADHVDAMLPHLLARDVAFCAVSRAPLQELERFRQRMGWRFRWLSSYGSDFNSDFGVSFTKEQLANGSVLYNFREEAFPHGEAPGISVFERGALGQVFHTYSTYGRGVEVMMGTYRLLDLTPHGRDEGELPHTMSWVRHHDRYAVKPSRARDCCRVTRSEVEDDR</sequence>
<evidence type="ECO:0000313" key="2">
    <source>
        <dbReference type="Proteomes" id="UP000626210"/>
    </source>
</evidence>
<dbReference type="InterPro" id="IPR036249">
    <property type="entry name" value="Thioredoxin-like_sf"/>
</dbReference>
<comment type="caution">
    <text evidence="1">The sequence shown here is derived from an EMBL/GenBank/DDBJ whole genome shotgun (WGS) entry which is preliminary data.</text>
</comment>
<dbReference type="Proteomes" id="UP000626210">
    <property type="component" value="Unassembled WGS sequence"/>
</dbReference>
<protein>
    <recommendedName>
        <fullName evidence="3">DUF899 domain-containing protein</fullName>
    </recommendedName>
</protein>
<organism evidence="1 2">
    <name type="scientific">Pseudorhodoferax aquiterrae</name>
    <dbReference type="NCBI Taxonomy" id="747304"/>
    <lineage>
        <taxon>Bacteria</taxon>
        <taxon>Pseudomonadati</taxon>
        <taxon>Pseudomonadota</taxon>
        <taxon>Betaproteobacteria</taxon>
        <taxon>Burkholderiales</taxon>
        <taxon>Comamonadaceae</taxon>
    </lineage>
</organism>
<gene>
    <name evidence="1" type="ORF">GCM10007320_66320</name>
</gene>
<reference evidence="2" key="1">
    <citation type="journal article" date="2019" name="Int. J. Syst. Evol. Microbiol.">
        <title>The Global Catalogue of Microorganisms (GCM) 10K type strain sequencing project: providing services to taxonomists for standard genome sequencing and annotation.</title>
        <authorList>
            <consortium name="The Broad Institute Genomics Platform"/>
            <consortium name="The Broad Institute Genome Sequencing Center for Infectious Disease"/>
            <person name="Wu L."/>
            <person name="Ma J."/>
        </authorList>
    </citation>
    <scope>NUCLEOTIDE SEQUENCE [LARGE SCALE GENOMIC DNA]</scope>
    <source>
        <strain evidence="2">KCTC 23314</strain>
    </source>
</reference>
<dbReference type="Gene3D" id="3.40.30.10">
    <property type="entry name" value="Glutaredoxin"/>
    <property type="match status" value="1"/>
</dbReference>
<dbReference type="EMBL" id="BMYK01000058">
    <property type="protein sequence ID" value="GHD04903.1"/>
    <property type="molecule type" value="Genomic_DNA"/>
</dbReference>
<name>A0ABQ3GG80_9BURK</name>
<proteinExistence type="predicted"/>
<evidence type="ECO:0008006" key="3">
    <source>
        <dbReference type="Google" id="ProtNLM"/>
    </source>
</evidence>
<evidence type="ECO:0000313" key="1">
    <source>
        <dbReference type="EMBL" id="GHD04903.1"/>
    </source>
</evidence>
<dbReference type="InterPro" id="IPR010296">
    <property type="entry name" value="DUF899_thioredox"/>
</dbReference>
<keyword evidence="2" id="KW-1185">Reference proteome</keyword>
<dbReference type="SUPFAM" id="SSF52833">
    <property type="entry name" value="Thioredoxin-like"/>
    <property type="match status" value="1"/>
</dbReference>
<dbReference type="Pfam" id="PF05988">
    <property type="entry name" value="DUF899"/>
    <property type="match status" value="1"/>
</dbReference>
<accession>A0ABQ3GG80</accession>